<dbReference type="RefSeq" id="XP_022097408.1">
    <property type="nucleotide sequence ID" value="XM_022241716.1"/>
</dbReference>
<evidence type="ECO:0000313" key="9">
    <source>
        <dbReference type="RefSeq" id="XP_022097409.1"/>
    </source>
</evidence>
<dbReference type="RefSeq" id="XP_022097406.1">
    <property type="nucleotide sequence ID" value="XM_022241714.1"/>
</dbReference>
<gene>
    <name evidence="5 6 7 8 9 10" type="primary">LOC110982920</name>
</gene>
<feature type="domain" description="UMA" evidence="3">
    <location>
        <begin position="17"/>
        <end position="63"/>
    </location>
</feature>
<dbReference type="KEGG" id="aplc:110982920"/>
<sequence length="544" mass="59515">MAYHSQSLGRSLSVTSLDGIQVRLGERFKPPEKVSLPLGYKEPNPSAILNETQYSFETERTFLQFLEAQRAADAAKEASRQQAMEEQRAAATSPVQLPNGILQPTNAPASQSEPKNHSIPPMASLGGDIMKPVPLTTTNNSSSGSSSRLPAASANRKQNFDLADFESNASDPFESTELETINDLEELKSVLAFTNVPAQPGSVATEQPLRSPDLSLEVDACPFETETDTVNIEASSTQVSYKPSKPDKHPSKPQSGSTGINRPSNQVTNGQVVTSPVRQTPARNSDPFARSPLPPINSSQRDSASAVNPGEEPSRLIARGPMMDHSVQLPTRSRSPPPSYHAQDFTQSRTSPALSPVEPPPSYPQSVFLETVNCTPLPALDLEVSHACFIPVHDHFHSNLNRYTPLPPSPHQSRVNSVDHDQAVPLDPVFNSMNAEDRNFVLTISAMGFPRSRTARAVKELGHDDRLVVEWLCAVDHLCSKGFPEDQVELALNLQNSDIQRAEEFLLLCQRFEELGFKSEDVRRELIVHGNNEDTVLNVLTAKS</sequence>
<dbReference type="InterPro" id="IPR042575">
    <property type="entry name" value="UBAP1_C"/>
</dbReference>
<evidence type="ECO:0000256" key="1">
    <source>
        <dbReference type="SAM" id="MobiDB-lite"/>
    </source>
</evidence>
<evidence type="ECO:0000259" key="2">
    <source>
        <dbReference type="PROSITE" id="PS50030"/>
    </source>
</evidence>
<feature type="region of interest" description="Disordered" evidence="1">
    <location>
        <begin position="76"/>
        <end position="154"/>
    </location>
</feature>
<dbReference type="Gene3D" id="1.20.120.1920">
    <property type="entry name" value="UBAP1 SOUBA domain"/>
    <property type="match status" value="1"/>
</dbReference>
<feature type="compositionally biased region" description="Polar residues" evidence="1">
    <location>
        <begin position="102"/>
        <end position="113"/>
    </location>
</feature>
<evidence type="ECO:0000313" key="6">
    <source>
        <dbReference type="RefSeq" id="XP_022097406.1"/>
    </source>
</evidence>
<dbReference type="InterPro" id="IPR038870">
    <property type="entry name" value="UBAP1"/>
</dbReference>
<dbReference type="PROSITE" id="PS51497">
    <property type="entry name" value="UMA"/>
    <property type="match status" value="1"/>
</dbReference>
<dbReference type="RefSeq" id="XP_022097407.1">
    <property type="nucleotide sequence ID" value="XM_022241715.1"/>
</dbReference>
<feature type="domain" description="UBA" evidence="2">
    <location>
        <begin position="462"/>
        <end position="509"/>
    </location>
</feature>
<reference evidence="5 6" key="1">
    <citation type="submission" date="2025-04" db="UniProtKB">
        <authorList>
            <consortium name="RefSeq"/>
        </authorList>
    </citation>
    <scope>IDENTIFICATION</scope>
</reference>
<name>A0A8B7YVS4_ACAPL</name>
<dbReference type="InterPro" id="IPR023340">
    <property type="entry name" value="UMA"/>
</dbReference>
<feature type="compositionally biased region" description="Polar residues" evidence="1">
    <location>
        <begin position="228"/>
        <end position="239"/>
    </location>
</feature>
<dbReference type="RefSeq" id="XP_022097405.1">
    <property type="nucleotide sequence ID" value="XM_022241713.1"/>
</dbReference>
<keyword evidence="4" id="KW-1185">Reference proteome</keyword>
<dbReference type="PROSITE" id="PS50030">
    <property type="entry name" value="UBA"/>
    <property type="match status" value="1"/>
</dbReference>
<dbReference type="InterPro" id="IPR009060">
    <property type="entry name" value="UBA-like_sf"/>
</dbReference>
<dbReference type="PANTHER" id="PTHR15960">
    <property type="entry name" value="LD44032P"/>
    <property type="match status" value="1"/>
</dbReference>
<feature type="compositionally biased region" description="Basic and acidic residues" evidence="1">
    <location>
        <begin position="76"/>
        <end position="88"/>
    </location>
</feature>
<evidence type="ECO:0000259" key="3">
    <source>
        <dbReference type="PROSITE" id="PS51497"/>
    </source>
</evidence>
<dbReference type="CTD" id="51271"/>
<dbReference type="Proteomes" id="UP000694845">
    <property type="component" value="Unplaced"/>
</dbReference>
<organism evidence="4 8">
    <name type="scientific">Acanthaster planci</name>
    <name type="common">Crown-of-thorns starfish</name>
    <dbReference type="NCBI Taxonomy" id="133434"/>
    <lineage>
        <taxon>Eukaryota</taxon>
        <taxon>Metazoa</taxon>
        <taxon>Echinodermata</taxon>
        <taxon>Eleutherozoa</taxon>
        <taxon>Asterozoa</taxon>
        <taxon>Asteroidea</taxon>
        <taxon>Valvatacea</taxon>
        <taxon>Valvatida</taxon>
        <taxon>Acanthasteridae</taxon>
        <taxon>Acanthaster</taxon>
    </lineage>
</organism>
<dbReference type="GeneID" id="110982920"/>
<protein>
    <submittedName>
        <fullName evidence="5 6">Ubiquitin-associated protein 1-like isoform X1</fullName>
    </submittedName>
</protein>
<dbReference type="AlphaFoldDB" id="A0A8B7YVS4"/>
<dbReference type="RefSeq" id="XP_022097409.1">
    <property type="nucleotide sequence ID" value="XM_022241717.1"/>
</dbReference>
<evidence type="ECO:0000313" key="8">
    <source>
        <dbReference type="RefSeq" id="XP_022097408.1"/>
    </source>
</evidence>
<feature type="region of interest" description="Disordered" evidence="1">
    <location>
        <begin position="225"/>
        <end position="362"/>
    </location>
</feature>
<feature type="compositionally biased region" description="Low complexity" evidence="1">
    <location>
        <begin position="136"/>
        <end position="147"/>
    </location>
</feature>
<dbReference type="CDD" id="cd14316">
    <property type="entry name" value="UBA2_UBAP1_like"/>
    <property type="match status" value="1"/>
</dbReference>
<dbReference type="GO" id="GO:0043162">
    <property type="term" value="P:ubiquitin-dependent protein catabolic process via the multivesicular body sorting pathway"/>
    <property type="evidence" value="ECO:0007669"/>
    <property type="project" value="InterPro"/>
</dbReference>
<dbReference type="OrthoDB" id="2018023at2759"/>
<evidence type="ECO:0000313" key="10">
    <source>
        <dbReference type="RefSeq" id="XP_022097410.1"/>
    </source>
</evidence>
<accession>A0A8B7YVS4</accession>
<dbReference type="SUPFAM" id="SSF46934">
    <property type="entry name" value="UBA-like"/>
    <property type="match status" value="1"/>
</dbReference>
<evidence type="ECO:0000313" key="7">
    <source>
        <dbReference type="RefSeq" id="XP_022097407.1"/>
    </source>
</evidence>
<dbReference type="GO" id="GO:0043130">
    <property type="term" value="F:ubiquitin binding"/>
    <property type="evidence" value="ECO:0007669"/>
    <property type="project" value="InterPro"/>
</dbReference>
<dbReference type="InterPro" id="IPR015940">
    <property type="entry name" value="UBA"/>
</dbReference>
<feature type="compositionally biased region" description="Polar residues" evidence="1">
    <location>
        <begin position="296"/>
        <end position="306"/>
    </location>
</feature>
<dbReference type="RefSeq" id="XP_022097410.1">
    <property type="nucleotide sequence ID" value="XM_022241718.1"/>
</dbReference>
<dbReference type="GO" id="GO:0000813">
    <property type="term" value="C:ESCRT I complex"/>
    <property type="evidence" value="ECO:0007669"/>
    <property type="project" value="InterPro"/>
</dbReference>
<dbReference type="PANTHER" id="PTHR15960:SF5">
    <property type="entry name" value="LD44032P"/>
    <property type="match status" value="1"/>
</dbReference>
<evidence type="ECO:0000313" key="4">
    <source>
        <dbReference type="Proteomes" id="UP000694845"/>
    </source>
</evidence>
<feature type="compositionally biased region" description="Polar residues" evidence="1">
    <location>
        <begin position="256"/>
        <end position="283"/>
    </location>
</feature>
<feature type="compositionally biased region" description="Polar residues" evidence="1">
    <location>
        <begin position="344"/>
        <end position="353"/>
    </location>
</feature>
<proteinExistence type="predicted"/>
<evidence type="ECO:0000313" key="5">
    <source>
        <dbReference type="RefSeq" id="XP_022097405.1"/>
    </source>
</evidence>